<accession>A0A4Z0H4X9</accession>
<keyword evidence="1" id="KW-1133">Transmembrane helix</keyword>
<comment type="caution">
    <text evidence="2">The sequence shown here is derived from an EMBL/GenBank/DDBJ whole genome shotgun (WGS) entry which is preliminary data.</text>
</comment>
<sequence>MIRKNIYVLLALVFFVSTVIFGVYQKVENNKYEAFISHEIKNGILKFANGVTINKSIISDALENNEISREQIEELELYFGNIIESGFTVIDLSTTWMNKIDASQYNSSPYPVHMVLDFNNYITRLKREEFVEKDTYLLTEIDTTKLKIMKNIFTSWENILAQNIIGIEKNKKKDSGITVTDKFPKIYGDDLINKKDWINLIDDIQTKSQSFEEEIKLNF</sequence>
<dbReference type="Proteomes" id="UP000297982">
    <property type="component" value="Unassembled WGS sequence"/>
</dbReference>
<proteinExistence type="predicted"/>
<reference evidence="2 3" key="1">
    <citation type="journal article" date="2003" name="Int. J. Syst. Evol. Microbiol.">
        <title>Halobacillus salinus sp. nov., isolated from a salt lake on the coast of the East Sea in Korea.</title>
        <authorList>
            <person name="Yoon J.H."/>
            <person name="Kang K.H."/>
            <person name="Park Y.H."/>
        </authorList>
    </citation>
    <scope>NUCLEOTIDE SEQUENCE [LARGE SCALE GENOMIC DNA]</scope>
    <source>
        <strain evidence="2 3">HSL-3</strain>
    </source>
</reference>
<evidence type="ECO:0000313" key="2">
    <source>
        <dbReference type="EMBL" id="TGB04937.1"/>
    </source>
</evidence>
<protein>
    <submittedName>
        <fullName evidence="2">Uncharacterized protein</fullName>
    </submittedName>
</protein>
<keyword evidence="3" id="KW-1185">Reference proteome</keyword>
<evidence type="ECO:0000313" key="3">
    <source>
        <dbReference type="Proteomes" id="UP000297982"/>
    </source>
</evidence>
<dbReference type="AlphaFoldDB" id="A0A4Z0H4X9"/>
<dbReference type="RefSeq" id="WP_135327209.1">
    <property type="nucleotide sequence ID" value="NZ_SRJC01000001.1"/>
</dbReference>
<gene>
    <name evidence="2" type="ORF">E4663_08065</name>
</gene>
<dbReference type="EMBL" id="SRJC01000001">
    <property type="protein sequence ID" value="TGB04937.1"/>
    <property type="molecule type" value="Genomic_DNA"/>
</dbReference>
<organism evidence="2 3">
    <name type="scientific">Halobacillus salinus</name>
    <dbReference type="NCBI Taxonomy" id="192814"/>
    <lineage>
        <taxon>Bacteria</taxon>
        <taxon>Bacillati</taxon>
        <taxon>Bacillota</taxon>
        <taxon>Bacilli</taxon>
        <taxon>Bacillales</taxon>
        <taxon>Bacillaceae</taxon>
        <taxon>Halobacillus</taxon>
    </lineage>
</organism>
<keyword evidence="1" id="KW-0812">Transmembrane</keyword>
<keyword evidence="1" id="KW-0472">Membrane</keyword>
<feature type="transmembrane region" description="Helical" evidence="1">
    <location>
        <begin position="6"/>
        <end position="24"/>
    </location>
</feature>
<name>A0A4Z0H4X9_9BACI</name>
<evidence type="ECO:0000256" key="1">
    <source>
        <dbReference type="SAM" id="Phobius"/>
    </source>
</evidence>